<evidence type="ECO:0000313" key="4">
    <source>
        <dbReference type="Proteomes" id="UP000294854"/>
    </source>
</evidence>
<feature type="region of interest" description="Disordered" evidence="1">
    <location>
        <begin position="61"/>
        <end position="89"/>
    </location>
</feature>
<dbReference type="STRING" id="1122149.FD44_GL001517"/>
<evidence type="ECO:0000256" key="2">
    <source>
        <dbReference type="SAM" id="Phobius"/>
    </source>
</evidence>
<keyword evidence="2" id="KW-1133">Transmembrane helix</keyword>
<evidence type="ECO:0008006" key="5">
    <source>
        <dbReference type="Google" id="ProtNLM"/>
    </source>
</evidence>
<keyword evidence="4" id="KW-1185">Reference proteome</keyword>
<dbReference type="AlphaFoldDB" id="A0A4R5NTI8"/>
<name>A0A4R5NTI8_9LACO</name>
<feature type="transmembrane region" description="Helical" evidence="2">
    <location>
        <begin position="29"/>
        <end position="48"/>
    </location>
</feature>
<sequence length="201" mass="22360">MLFLAIIGVILIFLSFFSLLTAVTEHAGYFWQALLLVLSLLLTSFSIWKLPYWHASDNQPATSQTSKRASSSINGNQSPTFSTSESGTNVQTQSLKEKNVLSQLQKNYKTFGTVSFDGQTRTYKVVPANSDFNKAITYLTNHPSKYKAVKWPQEVSNTVSTSKSLKKALGAGYTLNLRNKADNESLIKVKDGKLLYNKFAN</sequence>
<organism evidence="3 4">
    <name type="scientific">Secundilactobacillus malefermentans</name>
    <dbReference type="NCBI Taxonomy" id="176292"/>
    <lineage>
        <taxon>Bacteria</taxon>
        <taxon>Bacillati</taxon>
        <taxon>Bacillota</taxon>
        <taxon>Bacilli</taxon>
        <taxon>Lactobacillales</taxon>
        <taxon>Lactobacillaceae</taxon>
        <taxon>Secundilactobacillus</taxon>
    </lineage>
</organism>
<gene>
    <name evidence="3" type="ORF">C5L31_001561</name>
</gene>
<proteinExistence type="predicted"/>
<accession>A0A4R5NTI8</accession>
<dbReference type="Proteomes" id="UP000294854">
    <property type="component" value="Unassembled WGS sequence"/>
</dbReference>
<evidence type="ECO:0000313" key="3">
    <source>
        <dbReference type="EMBL" id="TDG80534.1"/>
    </source>
</evidence>
<reference evidence="3 4" key="1">
    <citation type="journal article" date="2019" name="Appl. Microbiol. Biotechnol.">
        <title>Uncovering carbohydrate metabolism through a genotype-phenotype association study of 56 lactic acid bacteria genomes.</title>
        <authorList>
            <person name="Buron-Moles G."/>
            <person name="Chailyan A."/>
            <person name="Dolejs I."/>
            <person name="Forster J."/>
            <person name="Miks M.H."/>
        </authorList>
    </citation>
    <scope>NUCLEOTIDE SEQUENCE [LARGE SCALE GENOMIC DNA]</scope>
    <source>
        <strain evidence="3 4">ATCC 49373</strain>
    </source>
</reference>
<protein>
    <recommendedName>
        <fullName evidence="5">DUF308 domain-containing protein</fullName>
    </recommendedName>
</protein>
<dbReference type="EMBL" id="PUFO01000008">
    <property type="protein sequence ID" value="TDG80534.1"/>
    <property type="molecule type" value="Genomic_DNA"/>
</dbReference>
<evidence type="ECO:0000256" key="1">
    <source>
        <dbReference type="SAM" id="MobiDB-lite"/>
    </source>
</evidence>
<keyword evidence="2" id="KW-0812">Transmembrane</keyword>
<keyword evidence="2" id="KW-0472">Membrane</keyword>
<comment type="caution">
    <text evidence="3">The sequence shown here is derived from an EMBL/GenBank/DDBJ whole genome shotgun (WGS) entry which is preliminary data.</text>
</comment>